<organism evidence="11 12">
    <name type="scientific">Cannabis sativa</name>
    <name type="common">Hemp</name>
    <name type="synonym">Marijuana</name>
    <dbReference type="NCBI Taxonomy" id="3483"/>
    <lineage>
        <taxon>Eukaryota</taxon>
        <taxon>Viridiplantae</taxon>
        <taxon>Streptophyta</taxon>
        <taxon>Embryophyta</taxon>
        <taxon>Tracheophyta</taxon>
        <taxon>Spermatophyta</taxon>
        <taxon>Magnoliopsida</taxon>
        <taxon>eudicotyledons</taxon>
        <taxon>Gunneridae</taxon>
        <taxon>Pentapetalae</taxon>
        <taxon>rosids</taxon>
        <taxon>fabids</taxon>
        <taxon>Rosales</taxon>
        <taxon>Cannabaceae</taxon>
        <taxon>Cannabis</taxon>
    </lineage>
</organism>
<dbReference type="PANTHER" id="PTHR31189">
    <property type="entry name" value="OS03G0336100 PROTEIN-RELATED"/>
    <property type="match status" value="1"/>
</dbReference>
<feature type="domain" description="Cupin type-1" evidence="10">
    <location>
        <begin position="354"/>
        <end position="503"/>
    </location>
</feature>
<keyword evidence="2 7" id="KW-0758">Storage protein</keyword>
<dbReference type="InterPro" id="IPR011051">
    <property type="entry name" value="RmlC_Cupin_sf"/>
</dbReference>
<feature type="region of interest" description="Disordered" evidence="8">
    <location>
        <begin position="165"/>
        <end position="189"/>
    </location>
</feature>
<sequence length="546" mass="62389">MARSSTSLLCFTLFSLLLSHACFAQIEQMPQRSQRGGQQRQQHRWQSQCQFQRLNARQPNRRVECEAGVSEYWDIQNTEDDELHCAGVETARHTIQRRGLLLPSFLNAPMMFYVIQGNPIIQIIIFIYIYIIIHIIIILLMSINIYMIIPGRGIHGAVIPGCPETFERGTSSPSSRGYRSEGASSDEQHQKVREIKEGDMVAMPAGVADWVYNNGDSPLVLIAFVDVGNQANQLDQFSRRFHLAGNPHREQKTQQQVRARSQSRSQLRRESGEQTPNGNIFSGFDTRILAESFNVDTELAHKLQNRDDMRERIVRVRGEDLQIIAPSRIQEEERRHYSRDNGLEETFCTLRLRQNIDRPSQADIFNPRGGRLNTLNNYNLPILRFLQLTAERGVLYKNGMMAPHFNLDSHSVIYVTRGSARLQVVDDNGRNVFDGELREGQIFVVPQNFAVVKKASAQGFEWIAVKTNDNAMRNPLAGKVSAMRAMPDDVLANAFQISREQARRLKYGRDEISVFSPSSQQTRYEKNKVVVCNYYSSGTYTLVWVC</sequence>
<keyword evidence="12" id="KW-1185">Reference proteome</keyword>
<comment type="similarity">
    <text evidence="1 7">Belongs to the 11S seed storage protein (globulins) family.</text>
</comment>
<dbReference type="InterPro" id="IPR050253">
    <property type="entry name" value="Seed_Storage-Functional"/>
</dbReference>
<evidence type="ECO:0000313" key="11">
    <source>
        <dbReference type="EMBL" id="KAF4352434.1"/>
    </source>
</evidence>
<dbReference type="GO" id="GO:0034214">
    <property type="term" value="P:protein hexamerization"/>
    <property type="evidence" value="ECO:0007669"/>
    <property type="project" value="UniProtKB-ARBA"/>
</dbReference>
<gene>
    <name evidence="11" type="ORF">G4B88_018866</name>
</gene>
<dbReference type="CDD" id="cd02242">
    <property type="entry name" value="cupin_11S_legumin_N"/>
    <property type="match status" value="1"/>
</dbReference>
<proteinExistence type="inferred from homology"/>
<dbReference type="InterPro" id="IPR022379">
    <property type="entry name" value="11S_seedstore_CS"/>
</dbReference>
<dbReference type="InterPro" id="IPR014710">
    <property type="entry name" value="RmlC-like_jellyroll"/>
</dbReference>
<protein>
    <recommendedName>
        <fullName evidence="6">11S seed storage protein</fullName>
    </recommendedName>
</protein>
<feature type="domain" description="Cupin type-1" evidence="10">
    <location>
        <begin position="54"/>
        <end position="301"/>
    </location>
</feature>
<evidence type="ECO:0000259" key="10">
    <source>
        <dbReference type="SMART" id="SM00835"/>
    </source>
</evidence>
<dbReference type="PROSITE" id="PS00305">
    <property type="entry name" value="11S_SEED_STORAGE"/>
    <property type="match status" value="1"/>
</dbReference>
<comment type="subunit">
    <text evidence="7">Hexamer; each subunit is composed of an acidic and a basic chain derived from a single precursor and linked by a disulfide bond.</text>
</comment>
<evidence type="ECO:0000256" key="2">
    <source>
        <dbReference type="ARBA" id="ARBA00022761"/>
    </source>
</evidence>
<dbReference type="InterPro" id="IPR006045">
    <property type="entry name" value="Cupin_1"/>
</dbReference>
<dbReference type="SMART" id="SM00835">
    <property type="entry name" value="Cupin_1"/>
    <property type="match status" value="2"/>
</dbReference>
<keyword evidence="9" id="KW-0812">Transmembrane</keyword>
<dbReference type="CDD" id="cd02243">
    <property type="entry name" value="cupin_11S_legumin_C"/>
    <property type="match status" value="1"/>
</dbReference>
<dbReference type="GO" id="GO:0043245">
    <property type="term" value="C:extraorganismal space"/>
    <property type="evidence" value="ECO:0007669"/>
    <property type="project" value="UniProtKB-ARBA"/>
</dbReference>
<keyword evidence="7" id="KW-0732">Signal</keyword>
<comment type="subunit">
    <text evidence="5">Hexamer of two trimers; each subunit is composed of an acidic and a basic chain derived from a single precursor and linked by a disulfide bond.</text>
</comment>
<dbReference type="GO" id="GO:0045735">
    <property type="term" value="F:nutrient reservoir activity"/>
    <property type="evidence" value="ECO:0007669"/>
    <property type="project" value="UniProtKB-KW"/>
</dbReference>
<keyword evidence="9" id="KW-1133">Transmembrane helix</keyword>
<dbReference type="SUPFAM" id="SSF51182">
    <property type="entry name" value="RmlC-like cupins"/>
    <property type="match status" value="2"/>
</dbReference>
<feature type="transmembrane region" description="Helical" evidence="9">
    <location>
        <begin position="120"/>
        <end position="143"/>
    </location>
</feature>
<dbReference type="EMBL" id="JAATIQ010000527">
    <property type="protein sequence ID" value="KAF4352434.1"/>
    <property type="molecule type" value="Genomic_DNA"/>
</dbReference>
<keyword evidence="3 7" id="KW-0708">Seed storage protein</keyword>
<evidence type="ECO:0000256" key="6">
    <source>
        <dbReference type="ARBA" id="ARBA00081374"/>
    </source>
</evidence>
<evidence type="ECO:0000256" key="8">
    <source>
        <dbReference type="SAM" id="MobiDB-lite"/>
    </source>
</evidence>
<feature type="non-terminal residue" evidence="11">
    <location>
        <position position="1"/>
    </location>
</feature>
<evidence type="ECO:0000256" key="5">
    <source>
        <dbReference type="ARBA" id="ARBA00062468"/>
    </source>
</evidence>
<comment type="caution">
    <text evidence="11">The sequence shown here is derived from an EMBL/GenBank/DDBJ whole genome shotgun (WGS) entry which is preliminary data.</text>
</comment>
<dbReference type="Pfam" id="PF00190">
    <property type="entry name" value="Cupin_1"/>
    <property type="match status" value="2"/>
</dbReference>
<dbReference type="Gene3D" id="2.60.120.10">
    <property type="entry name" value="Jelly Rolls"/>
    <property type="match status" value="3"/>
</dbReference>
<evidence type="ECO:0000256" key="7">
    <source>
        <dbReference type="RuleBase" id="RU003681"/>
    </source>
</evidence>
<feature type="signal peptide" evidence="7">
    <location>
        <begin position="1"/>
        <end position="24"/>
    </location>
</feature>
<feature type="compositionally biased region" description="Polar residues" evidence="8">
    <location>
        <begin position="168"/>
        <end position="185"/>
    </location>
</feature>
<dbReference type="AlphaFoldDB" id="A0A7J6E205"/>
<evidence type="ECO:0000313" key="12">
    <source>
        <dbReference type="Proteomes" id="UP000583929"/>
    </source>
</evidence>
<feature type="region of interest" description="Disordered" evidence="8">
    <location>
        <begin position="245"/>
        <end position="280"/>
    </location>
</feature>
<name>A0A7J6E205_CANSA</name>
<dbReference type="Proteomes" id="UP000583929">
    <property type="component" value="Unassembled WGS sequence"/>
</dbReference>
<dbReference type="PANTHER" id="PTHR31189:SF48">
    <property type="entry name" value="LEGUMIN B"/>
    <property type="match status" value="1"/>
</dbReference>
<feature type="chain" id="PRO_5029936956" description="11S seed storage protein" evidence="7">
    <location>
        <begin position="25"/>
        <end position="546"/>
    </location>
</feature>
<keyword evidence="4 7" id="KW-1015">Disulfide bond</keyword>
<dbReference type="InterPro" id="IPR006044">
    <property type="entry name" value="11S_seedstore_pln"/>
</dbReference>
<evidence type="ECO:0000256" key="9">
    <source>
        <dbReference type="SAM" id="Phobius"/>
    </source>
</evidence>
<accession>A0A7J6E205</accession>
<reference evidence="11 12" key="1">
    <citation type="journal article" date="2020" name="bioRxiv">
        <title>Sequence and annotation of 42 cannabis genomes reveals extensive copy number variation in cannabinoid synthesis and pathogen resistance genes.</title>
        <authorList>
            <person name="Mckernan K.J."/>
            <person name="Helbert Y."/>
            <person name="Kane L.T."/>
            <person name="Ebling H."/>
            <person name="Zhang L."/>
            <person name="Liu B."/>
            <person name="Eaton Z."/>
            <person name="Mclaughlin S."/>
            <person name="Kingan S."/>
            <person name="Baybayan P."/>
            <person name="Concepcion G."/>
            <person name="Jordan M."/>
            <person name="Riva A."/>
            <person name="Barbazuk W."/>
            <person name="Harkins T."/>
        </authorList>
    </citation>
    <scope>NUCLEOTIDE SEQUENCE [LARGE SCALE GENOMIC DNA]</scope>
    <source>
        <strain evidence="12">cv. Jamaican Lion 4</strain>
        <tissue evidence="11">Leaf</tissue>
    </source>
</reference>
<evidence type="ECO:0000256" key="3">
    <source>
        <dbReference type="ARBA" id="ARBA00023129"/>
    </source>
</evidence>
<evidence type="ECO:0000256" key="4">
    <source>
        <dbReference type="ARBA" id="ARBA00023157"/>
    </source>
</evidence>
<evidence type="ECO:0000256" key="1">
    <source>
        <dbReference type="ARBA" id="ARBA00007178"/>
    </source>
</evidence>
<keyword evidence="9" id="KW-0472">Membrane</keyword>
<comment type="function">
    <text evidence="7">Seed storage protein.</text>
</comment>
<dbReference type="PRINTS" id="PR00439">
    <property type="entry name" value="11SGLOBULIN"/>
</dbReference>
<feature type="compositionally biased region" description="Low complexity" evidence="8">
    <location>
        <begin position="254"/>
        <end position="265"/>
    </location>
</feature>
<dbReference type="FunFam" id="2.60.120.10:FF:000073">
    <property type="entry name" value="Glycinin G1"/>
    <property type="match status" value="1"/>
</dbReference>